<keyword evidence="3" id="KW-1185">Reference proteome</keyword>
<dbReference type="InterPro" id="IPR053235">
    <property type="entry name" value="Ser_Thr_kinase"/>
</dbReference>
<dbReference type="SUPFAM" id="SSF56112">
    <property type="entry name" value="Protein kinase-like (PK-like)"/>
    <property type="match status" value="1"/>
</dbReference>
<dbReference type="OrthoDB" id="3029099at2759"/>
<evidence type="ECO:0000313" key="3">
    <source>
        <dbReference type="Proteomes" id="UP000054321"/>
    </source>
</evidence>
<dbReference type="PROSITE" id="PS50011">
    <property type="entry name" value="PROTEIN_KINASE_DOM"/>
    <property type="match status" value="1"/>
</dbReference>
<evidence type="ECO:0000259" key="1">
    <source>
        <dbReference type="PROSITE" id="PS50011"/>
    </source>
</evidence>
<dbReference type="Pfam" id="PF00069">
    <property type="entry name" value="Pkinase"/>
    <property type="match status" value="1"/>
</dbReference>
<accession>A0A0C3D7I0</accession>
<dbReference type="GO" id="GO:0004674">
    <property type="term" value="F:protein serine/threonine kinase activity"/>
    <property type="evidence" value="ECO:0007669"/>
    <property type="project" value="TreeGrafter"/>
</dbReference>
<protein>
    <recommendedName>
        <fullName evidence="1">Protein kinase domain-containing protein</fullName>
    </recommendedName>
</protein>
<dbReference type="Proteomes" id="UP000054321">
    <property type="component" value="Unassembled WGS sequence"/>
</dbReference>
<dbReference type="InParanoid" id="A0A0C3D7I0"/>
<name>A0A0C3D7I0_OIDMZ</name>
<organism evidence="2 3">
    <name type="scientific">Oidiodendron maius (strain Zn)</name>
    <dbReference type="NCBI Taxonomy" id="913774"/>
    <lineage>
        <taxon>Eukaryota</taxon>
        <taxon>Fungi</taxon>
        <taxon>Dikarya</taxon>
        <taxon>Ascomycota</taxon>
        <taxon>Pezizomycotina</taxon>
        <taxon>Leotiomycetes</taxon>
        <taxon>Leotiomycetes incertae sedis</taxon>
        <taxon>Myxotrichaceae</taxon>
        <taxon>Oidiodendron</taxon>
    </lineage>
</organism>
<dbReference type="InterPro" id="IPR011009">
    <property type="entry name" value="Kinase-like_dom_sf"/>
</dbReference>
<evidence type="ECO:0000313" key="2">
    <source>
        <dbReference type="EMBL" id="KIN07309.1"/>
    </source>
</evidence>
<dbReference type="PANTHER" id="PTHR24361">
    <property type="entry name" value="MITOGEN-ACTIVATED KINASE KINASE KINASE"/>
    <property type="match status" value="1"/>
</dbReference>
<sequence length="204" mass="22583">MSLVIELFPAACCSTAVLRSLSYVRSQAKSFRVLNTCSQGVVHNNLNSSNIFVGYDGVVKIADCGTPHVADNSQFTHTFQSPEVASHPNENYDNKGNVWSLSVIVLEMGMGQLPSDNDIKIMSEEPGNNVGIPEDGDRDIPRFKPGTRPATSDLLVHPLCVLTYDYDFLLTDLYERILADVKYMTPSGRKGTVKLKLLILRKFQ</sequence>
<proteinExistence type="predicted"/>
<dbReference type="Gene3D" id="1.10.510.10">
    <property type="entry name" value="Transferase(Phosphotransferase) domain 1"/>
    <property type="match status" value="1"/>
</dbReference>
<gene>
    <name evidence="2" type="ORF">OIDMADRAFT_174299</name>
</gene>
<reference evidence="3" key="2">
    <citation type="submission" date="2015-01" db="EMBL/GenBank/DDBJ databases">
        <title>Evolutionary Origins and Diversification of the Mycorrhizal Mutualists.</title>
        <authorList>
            <consortium name="DOE Joint Genome Institute"/>
            <consortium name="Mycorrhizal Genomics Consortium"/>
            <person name="Kohler A."/>
            <person name="Kuo A."/>
            <person name="Nagy L.G."/>
            <person name="Floudas D."/>
            <person name="Copeland A."/>
            <person name="Barry K.W."/>
            <person name="Cichocki N."/>
            <person name="Veneault-Fourrey C."/>
            <person name="LaButti K."/>
            <person name="Lindquist E.A."/>
            <person name="Lipzen A."/>
            <person name="Lundell T."/>
            <person name="Morin E."/>
            <person name="Murat C."/>
            <person name="Riley R."/>
            <person name="Ohm R."/>
            <person name="Sun H."/>
            <person name="Tunlid A."/>
            <person name="Henrissat B."/>
            <person name="Grigoriev I.V."/>
            <person name="Hibbett D.S."/>
            <person name="Martin F."/>
        </authorList>
    </citation>
    <scope>NUCLEOTIDE SEQUENCE [LARGE SCALE GENOMIC DNA]</scope>
    <source>
        <strain evidence="3">Zn</strain>
    </source>
</reference>
<dbReference type="STRING" id="913774.A0A0C3D7I0"/>
<feature type="domain" description="Protein kinase" evidence="1">
    <location>
        <begin position="1"/>
        <end position="160"/>
    </location>
</feature>
<dbReference type="EMBL" id="KN832870">
    <property type="protein sequence ID" value="KIN07309.1"/>
    <property type="molecule type" value="Genomic_DNA"/>
</dbReference>
<dbReference type="InterPro" id="IPR000719">
    <property type="entry name" value="Prot_kinase_dom"/>
</dbReference>
<reference evidence="2 3" key="1">
    <citation type="submission" date="2014-04" db="EMBL/GenBank/DDBJ databases">
        <authorList>
            <consortium name="DOE Joint Genome Institute"/>
            <person name="Kuo A."/>
            <person name="Martino E."/>
            <person name="Perotto S."/>
            <person name="Kohler A."/>
            <person name="Nagy L.G."/>
            <person name="Floudas D."/>
            <person name="Copeland A."/>
            <person name="Barry K.W."/>
            <person name="Cichocki N."/>
            <person name="Veneault-Fourrey C."/>
            <person name="LaButti K."/>
            <person name="Lindquist E.A."/>
            <person name="Lipzen A."/>
            <person name="Lundell T."/>
            <person name="Morin E."/>
            <person name="Murat C."/>
            <person name="Sun H."/>
            <person name="Tunlid A."/>
            <person name="Henrissat B."/>
            <person name="Grigoriev I.V."/>
            <person name="Hibbett D.S."/>
            <person name="Martin F."/>
            <person name="Nordberg H.P."/>
            <person name="Cantor M.N."/>
            <person name="Hua S.X."/>
        </authorList>
    </citation>
    <scope>NUCLEOTIDE SEQUENCE [LARGE SCALE GENOMIC DNA]</scope>
    <source>
        <strain evidence="2 3">Zn</strain>
    </source>
</reference>
<dbReference type="GO" id="GO:0005524">
    <property type="term" value="F:ATP binding"/>
    <property type="evidence" value="ECO:0007669"/>
    <property type="project" value="InterPro"/>
</dbReference>
<dbReference type="AlphaFoldDB" id="A0A0C3D7I0"/>
<dbReference type="GO" id="GO:0005737">
    <property type="term" value="C:cytoplasm"/>
    <property type="evidence" value="ECO:0007669"/>
    <property type="project" value="TreeGrafter"/>
</dbReference>
<dbReference type="HOGENOM" id="CLU_1343611_0_0_1"/>